<reference evidence="2" key="1">
    <citation type="submission" date="2020-12" db="EMBL/GenBank/DDBJ databases">
        <title>Sanguibacter suaedae sp. nov., isolated from Suaeda aralocaspica.</title>
        <authorList>
            <person name="Ma Q."/>
        </authorList>
    </citation>
    <scope>NUCLEOTIDE SEQUENCE</scope>
    <source>
        <strain evidence="2">YZGR15</strain>
    </source>
</reference>
<feature type="transmembrane region" description="Helical" evidence="1">
    <location>
        <begin position="114"/>
        <end position="137"/>
    </location>
</feature>
<feature type="transmembrane region" description="Helical" evidence="1">
    <location>
        <begin position="38"/>
        <end position="56"/>
    </location>
</feature>
<protein>
    <recommendedName>
        <fullName evidence="4">FUSC family protein</fullName>
    </recommendedName>
</protein>
<sequence>MNDSDRPRDTDATTRRATLRRAVATARTTWNRHPRWGLAVRATVAAVIAFPVALLVPEPWSAYPYYAPLGAVVATSVTLASSARESAQAVGAILLGAAVAQVVDLLVPWTLPSLALVVLVGVALSGLRVLGGLGSWVPTSALFVLIVGDADPVGYTGAYIGLTFVGAVIGILVNAVKPPLPLTPATFALHDLRKAVVAQLDDLGDALVAEERPGPDEWLGHQHDLVTVARQVDDAVARATEAAEANWAARRHAAWRAHQSRQSRLFVDLTHRVAELTGLVVESERSRLRSDPLDGDLRTVTARTFRDVARAVEAADRLDGDADAYDAARRAVDDLETTVGRVRVDPSREPGAAVGITLALSRVVDTLTEHYERLAADDLDGNRG</sequence>
<accession>A0A934MAF1</accession>
<organism evidence="2 3">
    <name type="scientific">Sanguibacter suaedae</name>
    <dbReference type="NCBI Taxonomy" id="2795737"/>
    <lineage>
        <taxon>Bacteria</taxon>
        <taxon>Bacillati</taxon>
        <taxon>Actinomycetota</taxon>
        <taxon>Actinomycetes</taxon>
        <taxon>Micrococcales</taxon>
        <taxon>Sanguibacteraceae</taxon>
        <taxon>Sanguibacter</taxon>
    </lineage>
</organism>
<name>A0A934MAF1_9MICO</name>
<feature type="transmembrane region" description="Helical" evidence="1">
    <location>
        <begin position="89"/>
        <end position="107"/>
    </location>
</feature>
<keyword evidence="1" id="KW-1133">Transmembrane helix</keyword>
<keyword evidence="1" id="KW-0812">Transmembrane</keyword>
<evidence type="ECO:0000313" key="3">
    <source>
        <dbReference type="Proteomes" id="UP000602087"/>
    </source>
</evidence>
<evidence type="ECO:0000313" key="2">
    <source>
        <dbReference type="EMBL" id="MBI9115693.1"/>
    </source>
</evidence>
<dbReference type="AlphaFoldDB" id="A0A934MAF1"/>
<keyword evidence="1" id="KW-0472">Membrane</keyword>
<feature type="transmembrane region" description="Helical" evidence="1">
    <location>
        <begin position="157"/>
        <end position="176"/>
    </location>
</feature>
<proteinExistence type="predicted"/>
<evidence type="ECO:0000256" key="1">
    <source>
        <dbReference type="SAM" id="Phobius"/>
    </source>
</evidence>
<evidence type="ECO:0008006" key="4">
    <source>
        <dbReference type="Google" id="ProtNLM"/>
    </source>
</evidence>
<gene>
    <name evidence="2" type="ORF">JAV76_11775</name>
</gene>
<dbReference type="EMBL" id="JAEINH010000009">
    <property type="protein sequence ID" value="MBI9115693.1"/>
    <property type="molecule type" value="Genomic_DNA"/>
</dbReference>
<dbReference type="RefSeq" id="WP_198734253.1">
    <property type="nucleotide sequence ID" value="NZ_JAEINH010000009.1"/>
</dbReference>
<feature type="transmembrane region" description="Helical" evidence="1">
    <location>
        <begin position="63"/>
        <end position="83"/>
    </location>
</feature>
<dbReference type="Proteomes" id="UP000602087">
    <property type="component" value="Unassembled WGS sequence"/>
</dbReference>
<comment type="caution">
    <text evidence="2">The sequence shown here is derived from an EMBL/GenBank/DDBJ whole genome shotgun (WGS) entry which is preliminary data.</text>
</comment>
<keyword evidence="3" id="KW-1185">Reference proteome</keyword>